<comment type="caution">
    <text evidence="2">The sequence shown here is derived from an EMBL/GenBank/DDBJ whole genome shotgun (WGS) entry which is preliminary data.</text>
</comment>
<reference evidence="2 3" key="1">
    <citation type="submission" date="2019-03" db="EMBL/GenBank/DDBJ databases">
        <title>Genomics of glacier-inhabiting Cryobacterium strains.</title>
        <authorList>
            <person name="Liu Q."/>
            <person name="Xin Y.-H."/>
        </authorList>
    </citation>
    <scope>NUCLEOTIDE SEQUENCE [LARGE SCALE GENOMIC DNA]</scope>
    <source>
        <strain evidence="2 3">CGMCC 1.4292</strain>
    </source>
</reference>
<dbReference type="OrthoDB" id="3422701at2"/>
<evidence type="ECO:0000313" key="3">
    <source>
        <dbReference type="Proteomes" id="UP000298218"/>
    </source>
</evidence>
<gene>
    <name evidence="2" type="ORF">E3T53_08490</name>
</gene>
<dbReference type="Proteomes" id="UP000298218">
    <property type="component" value="Unassembled WGS sequence"/>
</dbReference>
<dbReference type="EMBL" id="SOHQ01000027">
    <property type="protein sequence ID" value="TFD78824.1"/>
    <property type="molecule type" value="Genomic_DNA"/>
</dbReference>
<evidence type="ECO:0000259" key="1">
    <source>
        <dbReference type="Pfam" id="PF09995"/>
    </source>
</evidence>
<dbReference type="PANTHER" id="PTHR36151">
    <property type="entry name" value="BLR2777 PROTEIN"/>
    <property type="match status" value="1"/>
</dbReference>
<dbReference type="RefSeq" id="WP_134174546.1">
    <property type="nucleotide sequence ID" value="NZ_SODI01000001.1"/>
</dbReference>
<dbReference type="Pfam" id="PF09995">
    <property type="entry name" value="MPAB_Lcp_cat"/>
    <property type="match status" value="1"/>
</dbReference>
<dbReference type="InterPro" id="IPR018713">
    <property type="entry name" value="MPAB/Lcp_cat_dom"/>
</dbReference>
<evidence type="ECO:0000313" key="2">
    <source>
        <dbReference type="EMBL" id="TFD78824.1"/>
    </source>
</evidence>
<accession>A0A4Y8KS08</accession>
<dbReference type="GO" id="GO:0016491">
    <property type="term" value="F:oxidoreductase activity"/>
    <property type="evidence" value="ECO:0007669"/>
    <property type="project" value="InterPro"/>
</dbReference>
<dbReference type="AlphaFoldDB" id="A0A4Y8KS08"/>
<sequence>MTMNDIAGNAVLIAAGGRSILLQLADPAIGHGVADHSDFAGRPQDRLNNTLSFVYAVTFGTPEEVAAAIRRVNHAHVPVQSAGTADAPAYSAFSPELQLWVAATLYDSALTMHELVYGPLGDAEADAFYGDYRKLGAALQVPVSLWPQDRAAFRTYWAQRLTGLKTDAATRAVAHELLHTRTGPFWMRAALPLGRLITAGLLPPHVRDMFDLPWSKARQRRFDRVMRVTRALYPPLPRRIRHWPKDHYLRLLRASLSTPAAPRESR</sequence>
<proteinExistence type="predicted"/>
<name>A0A4Y8KS08_9MICO</name>
<feature type="domain" description="ER-bound oxygenase mpaB/mpaB'/Rubber oxygenase catalytic" evidence="1">
    <location>
        <begin position="10"/>
        <end position="231"/>
    </location>
</feature>
<organism evidence="2 3">
    <name type="scientific">Cryobacterium psychrophilum</name>
    <dbReference type="NCBI Taxonomy" id="41988"/>
    <lineage>
        <taxon>Bacteria</taxon>
        <taxon>Bacillati</taxon>
        <taxon>Actinomycetota</taxon>
        <taxon>Actinomycetes</taxon>
        <taxon>Micrococcales</taxon>
        <taxon>Microbacteriaceae</taxon>
        <taxon>Cryobacterium</taxon>
    </lineage>
</organism>
<keyword evidence="3" id="KW-1185">Reference proteome</keyword>
<dbReference type="PANTHER" id="PTHR36151:SF3">
    <property type="entry name" value="ER-BOUND OXYGENASE MPAB_MPAB'_RUBBER OXYGENASE CATALYTIC DOMAIN-CONTAINING PROTEIN"/>
    <property type="match status" value="1"/>
</dbReference>
<protein>
    <submittedName>
        <fullName evidence="2">DUF2236 domain-containing protein</fullName>
    </submittedName>
</protein>